<dbReference type="Pfam" id="PF23326">
    <property type="entry name" value="UBL_UBAC1"/>
    <property type="match status" value="1"/>
</dbReference>
<dbReference type="Gene3D" id="1.10.260.100">
    <property type="match status" value="1"/>
</dbReference>
<gene>
    <name evidence="3" type="ORF">P5673_008988</name>
</gene>
<proteinExistence type="predicted"/>
<evidence type="ECO:0000259" key="2">
    <source>
        <dbReference type="PROSITE" id="PS50053"/>
    </source>
</evidence>
<dbReference type="InterPro" id="IPR000626">
    <property type="entry name" value="Ubiquitin-like_dom"/>
</dbReference>
<feature type="domain" description="Ubiquitin-like" evidence="2">
    <location>
        <begin position="18"/>
        <end position="96"/>
    </location>
</feature>
<dbReference type="Pfam" id="PF00627">
    <property type="entry name" value="UBA"/>
    <property type="match status" value="1"/>
</dbReference>
<dbReference type="EMBL" id="JARQWQ010000015">
    <property type="protein sequence ID" value="KAK2567180.1"/>
    <property type="molecule type" value="Genomic_DNA"/>
</dbReference>
<sequence>MREFELQNLKSLRSVPLVCVKITSSTGKESILTVCLRDTVKALKDKALGGEYSKESAFYKLILAKSSRELSDEKTLEEENVEENDEVILIKKRDNRAFGIAEKKLTAKLDVGKSRESSASLSPLTLDFNTELRRILISLIDSSILLQSVSDDKETDNAEMGFREARAKKALVLNRMSPVLAMEWLFQHESDPDIDEPLVLGARGGRTQRRRKEFEPNPRAVSNLKEMGFQEDEIVMALKATVNNQEAACEWLLGDRQSSIGDVNQGLDQSSPLYQAIMENPLVQLSLNNKRVLGAFEDMLENPSSSTYYINDPETGPVLLQVSRIVQGFAR</sequence>
<dbReference type="SMART" id="SM00165">
    <property type="entry name" value="UBA"/>
    <property type="match status" value="2"/>
</dbReference>
<organism evidence="3 4">
    <name type="scientific">Acropora cervicornis</name>
    <name type="common">Staghorn coral</name>
    <dbReference type="NCBI Taxonomy" id="6130"/>
    <lineage>
        <taxon>Eukaryota</taxon>
        <taxon>Metazoa</taxon>
        <taxon>Cnidaria</taxon>
        <taxon>Anthozoa</taxon>
        <taxon>Hexacorallia</taxon>
        <taxon>Scleractinia</taxon>
        <taxon>Astrocoeniina</taxon>
        <taxon>Acroporidae</taxon>
        <taxon>Acropora</taxon>
    </lineage>
</organism>
<dbReference type="InterPro" id="IPR057650">
    <property type="entry name" value="UBL_UBAC1"/>
</dbReference>
<dbReference type="Proteomes" id="UP001249851">
    <property type="component" value="Unassembled WGS sequence"/>
</dbReference>
<dbReference type="GO" id="GO:0000151">
    <property type="term" value="C:ubiquitin ligase complex"/>
    <property type="evidence" value="ECO:0007669"/>
    <property type="project" value="TreeGrafter"/>
</dbReference>
<dbReference type="CDD" id="cd17039">
    <property type="entry name" value="Ubl_ubiquitin_like"/>
    <property type="match status" value="1"/>
</dbReference>
<evidence type="ECO:0000313" key="4">
    <source>
        <dbReference type="Proteomes" id="UP001249851"/>
    </source>
</evidence>
<protein>
    <submittedName>
        <fullName evidence="3">Ubiquitin-associated domain-containing protein 1</fullName>
    </submittedName>
</protein>
<dbReference type="PROSITE" id="PS50053">
    <property type="entry name" value="UBIQUITIN_2"/>
    <property type="match status" value="1"/>
</dbReference>
<dbReference type="Pfam" id="PF22562">
    <property type="entry name" value="UBA_7"/>
    <property type="match status" value="1"/>
</dbReference>
<dbReference type="AlphaFoldDB" id="A0AAD9QTM4"/>
<dbReference type="CDD" id="cd14304">
    <property type="entry name" value="UBA2_KPC2"/>
    <property type="match status" value="1"/>
</dbReference>
<dbReference type="InterPro" id="IPR015940">
    <property type="entry name" value="UBA"/>
</dbReference>
<dbReference type="SMART" id="SM00213">
    <property type="entry name" value="UBQ"/>
    <property type="match status" value="1"/>
</dbReference>
<accession>A0AAD9QTM4</accession>
<dbReference type="PROSITE" id="PS50030">
    <property type="entry name" value="UBA"/>
    <property type="match status" value="1"/>
</dbReference>
<dbReference type="InterPro" id="IPR052476">
    <property type="entry name" value="UBAC1"/>
</dbReference>
<dbReference type="InterPro" id="IPR041927">
    <property type="entry name" value="UBA2_UBAC1"/>
</dbReference>
<dbReference type="InterPro" id="IPR009060">
    <property type="entry name" value="UBA-like_sf"/>
</dbReference>
<keyword evidence="4" id="KW-1185">Reference proteome</keyword>
<evidence type="ECO:0000259" key="1">
    <source>
        <dbReference type="PROSITE" id="PS50030"/>
    </source>
</evidence>
<reference evidence="3" key="1">
    <citation type="journal article" date="2023" name="G3 (Bethesda)">
        <title>Whole genome assembly and annotation of the endangered Caribbean coral Acropora cervicornis.</title>
        <authorList>
            <person name="Selwyn J.D."/>
            <person name="Vollmer S.V."/>
        </authorList>
    </citation>
    <scope>NUCLEOTIDE SEQUENCE</scope>
    <source>
        <strain evidence="3">K2</strain>
    </source>
</reference>
<dbReference type="SUPFAM" id="SSF54236">
    <property type="entry name" value="Ubiquitin-like"/>
    <property type="match status" value="1"/>
</dbReference>
<reference evidence="3" key="2">
    <citation type="journal article" date="2023" name="Science">
        <title>Genomic signatures of disease resistance in endangered staghorn corals.</title>
        <authorList>
            <person name="Vollmer S.V."/>
            <person name="Selwyn J.D."/>
            <person name="Despard B.A."/>
            <person name="Roesel C.L."/>
        </authorList>
    </citation>
    <scope>NUCLEOTIDE SEQUENCE</scope>
    <source>
        <strain evidence="3">K2</strain>
    </source>
</reference>
<evidence type="ECO:0000313" key="3">
    <source>
        <dbReference type="EMBL" id="KAK2567180.1"/>
    </source>
</evidence>
<dbReference type="Gene3D" id="1.10.8.10">
    <property type="entry name" value="DNA helicase RuvA subunit, C-terminal domain"/>
    <property type="match status" value="2"/>
</dbReference>
<dbReference type="PANTHER" id="PTHR46738:SF1">
    <property type="entry name" value="UBIQUITIN-ASSOCIATED DOMAIN-CONTAINING PROTEIN 1"/>
    <property type="match status" value="1"/>
</dbReference>
<dbReference type="InterPro" id="IPR029071">
    <property type="entry name" value="Ubiquitin-like_domsf"/>
</dbReference>
<dbReference type="SUPFAM" id="SSF46934">
    <property type="entry name" value="UBA-like"/>
    <property type="match status" value="2"/>
</dbReference>
<feature type="domain" description="UBA" evidence="1">
    <location>
        <begin position="215"/>
        <end position="255"/>
    </location>
</feature>
<dbReference type="Gene3D" id="3.10.20.90">
    <property type="entry name" value="Phosphatidylinositol 3-kinase Catalytic Subunit, Chain A, domain 1"/>
    <property type="match status" value="1"/>
</dbReference>
<comment type="caution">
    <text evidence="3">The sequence shown here is derived from an EMBL/GenBank/DDBJ whole genome shotgun (WGS) entry which is preliminary data.</text>
</comment>
<dbReference type="PANTHER" id="PTHR46738">
    <property type="entry name" value="UBIQUITIN-ASSOCIATED DOMAIN-CONTAINING PROTEIN 1"/>
    <property type="match status" value="1"/>
</dbReference>
<name>A0AAD9QTM4_ACRCE</name>